<protein>
    <submittedName>
        <fullName evidence="1">Winged helix-turn-helix domain-containing protein</fullName>
    </submittedName>
</protein>
<dbReference type="AlphaFoldDB" id="A0A9E2L5Q5"/>
<sequence>MNQNTIGAHAGIIWNLLNNNKRWEYCDLKKESGLSDRDLNAAIGWLARENKIQFESGCKDGKEYLFLALNFYY</sequence>
<comment type="caution">
    <text evidence="1">The sequence shown here is derived from an EMBL/GenBank/DDBJ whole genome shotgun (WGS) entry which is preliminary data.</text>
</comment>
<reference evidence="1" key="1">
    <citation type="journal article" date="2021" name="PeerJ">
        <title>Extensive microbial diversity within the chicken gut microbiome revealed by metagenomics and culture.</title>
        <authorList>
            <person name="Gilroy R."/>
            <person name="Ravi A."/>
            <person name="Getino M."/>
            <person name="Pursley I."/>
            <person name="Horton D.L."/>
            <person name="Alikhan N.F."/>
            <person name="Baker D."/>
            <person name="Gharbi K."/>
            <person name="Hall N."/>
            <person name="Watson M."/>
            <person name="Adriaenssens E.M."/>
            <person name="Foster-Nyarko E."/>
            <person name="Jarju S."/>
            <person name="Secka A."/>
            <person name="Antonio M."/>
            <person name="Oren A."/>
            <person name="Chaudhuri R.R."/>
            <person name="La Ragione R."/>
            <person name="Hildebrand F."/>
            <person name="Pallen M.J."/>
        </authorList>
    </citation>
    <scope>NUCLEOTIDE SEQUENCE</scope>
    <source>
        <strain evidence="1">G3-2149</strain>
    </source>
</reference>
<dbReference type="InterPro" id="IPR019707">
    <property type="entry name" value="DUF2582"/>
</dbReference>
<dbReference type="Gene3D" id="1.10.10.10">
    <property type="entry name" value="Winged helix-like DNA-binding domain superfamily/Winged helix DNA-binding domain"/>
    <property type="match status" value="1"/>
</dbReference>
<evidence type="ECO:0000313" key="2">
    <source>
        <dbReference type="Proteomes" id="UP000823865"/>
    </source>
</evidence>
<reference evidence="1" key="2">
    <citation type="submission" date="2021-04" db="EMBL/GenBank/DDBJ databases">
        <authorList>
            <person name="Gilroy R."/>
        </authorList>
    </citation>
    <scope>NUCLEOTIDE SEQUENCE</scope>
    <source>
        <strain evidence="1">G3-2149</strain>
    </source>
</reference>
<name>A0A9E2L5Q5_9BACT</name>
<evidence type="ECO:0000313" key="1">
    <source>
        <dbReference type="EMBL" id="MBU3852569.1"/>
    </source>
</evidence>
<dbReference type="Pfam" id="PF10771">
    <property type="entry name" value="DUF2582"/>
    <property type="match status" value="1"/>
</dbReference>
<dbReference type="Proteomes" id="UP000823865">
    <property type="component" value="Unassembled WGS sequence"/>
</dbReference>
<accession>A0A9E2L5Q5</accession>
<gene>
    <name evidence="1" type="ORF">H9789_01825</name>
</gene>
<organism evidence="1 2">
    <name type="scientific">Candidatus Paraprevotella stercoravium</name>
    <dbReference type="NCBI Taxonomy" id="2838725"/>
    <lineage>
        <taxon>Bacteria</taxon>
        <taxon>Pseudomonadati</taxon>
        <taxon>Bacteroidota</taxon>
        <taxon>Bacteroidia</taxon>
        <taxon>Bacteroidales</taxon>
        <taxon>Prevotellaceae</taxon>
        <taxon>Paraprevotella</taxon>
    </lineage>
</organism>
<dbReference type="InterPro" id="IPR036388">
    <property type="entry name" value="WH-like_DNA-bd_sf"/>
</dbReference>
<proteinExistence type="predicted"/>
<dbReference type="EMBL" id="JAHLFU010000032">
    <property type="protein sequence ID" value="MBU3852569.1"/>
    <property type="molecule type" value="Genomic_DNA"/>
</dbReference>